<evidence type="ECO:0000313" key="2">
    <source>
        <dbReference type="EMBL" id="KAE8384357.1"/>
    </source>
</evidence>
<keyword evidence="1" id="KW-0472">Membrane</keyword>
<keyword evidence="1" id="KW-1133">Transmembrane helix</keyword>
<evidence type="ECO:0000256" key="1">
    <source>
        <dbReference type="SAM" id="Phobius"/>
    </source>
</evidence>
<name>A0A5N7BS47_PETAA</name>
<proteinExistence type="predicted"/>
<dbReference type="AlphaFoldDB" id="A0A5N7BS47"/>
<gene>
    <name evidence="2" type="ORF">BDV23DRAFT_166941</name>
</gene>
<dbReference type="EMBL" id="ML735377">
    <property type="protein sequence ID" value="KAE8384357.1"/>
    <property type="molecule type" value="Genomic_DNA"/>
</dbReference>
<keyword evidence="1" id="KW-0812">Transmembrane</keyword>
<feature type="transmembrane region" description="Helical" evidence="1">
    <location>
        <begin position="76"/>
        <end position="97"/>
    </location>
</feature>
<reference evidence="2" key="1">
    <citation type="submission" date="2019-04" db="EMBL/GenBank/DDBJ databases">
        <title>Friends and foes A comparative genomics studyof 23 Aspergillus species from section Flavi.</title>
        <authorList>
            <consortium name="DOE Joint Genome Institute"/>
            <person name="Kjaerbolling I."/>
            <person name="Vesth T."/>
            <person name="Frisvad J.C."/>
            <person name="Nybo J.L."/>
            <person name="Theobald S."/>
            <person name="Kildgaard S."/>
            <person name="Isbrandt T."/>
            <person name="Kuo A."/>
            <person name="Sato A."/>
            <person name="Lyhne E.K."/>
            <person name="Kogle M.E."/>
            <person name="Wiebenga A."/>
            <person name="Kun R.S."/>
            <person name="Lubbers R.J."/>
            <person name="Makela M.R."/>
            <person name="Barry K."/>
            <person name="Chovatia M."/>
            <person name="Clum A."/>
            <person name="Daum C."/>
            <person name="Haridas S."/>
            <person name="He G."/>
            <person name="LaButti K."/>
            <person name="Lipzen A."/>
            <person name="Mondo S."/>
            <person name="Riley R."/>
            <person name="Salamov A."/>
            <person name="Simmons B.A."/>
            <person name="Magnuson J.K."/>
            <person name="Henrissat B."/>
            <person name="Mortensen U.H."/>
            <person name="Larsen T.O."/>
            <person name="Devries R.P."/>
            <person name="Grigoriev I.V."/>
            <person name="Machida M."/>
            <person name="Baker S.E."/>
            <person name="Andersen M.R."/>
        </authorList>
    </citation>
    <scope>NUCLEOTIDE SEQUENCE [LARGE SCALE GENOMIC DNA]</scope>
    <source>
        <strain evidence="2">IBT 14317</strain>
    </source>
</reference>
<sequence>MDQATGSSIVSILNLYVAPVTSVRRRSLICRIHASESCRNGTVRTCSRTSSSDASLPMKMTTSRKAPLQTVYTKLWMLYILILSSITILGVWVRLILCRRIYIYIYICIRQSQ</sequence>
<organism evidence="2">
    <name type="scientific">Petromyces alliaceus</name>
    <name type="common">Aspergillus alliaceus</name>
    <dbReference type="NCBI Taxonomy" id="209559"/>
    <lineage>
        <taxon>Eukaryota</taxon>
        <taxon>Fungi</taxon>
        <taxon>Dikarya</taxon>
        <taxon>Ascomycota</taxon>
        <taxon>Pezizomycotina</taxon>
        <taxon>Eurotiomycetes</taxon>
        <taxon>Eurotiomycetidae</taxon>
        <taxon>Eurotiales</taxon>
        <taxon>Aspergillaceae</taxon>
        <taxon>Aspergillus</taxon>
        <taxon>Aspergillus subgen. Circumdati</taxon>
    </lineage>
</organism>
<protein>
    <submittedName>
        <fullName evidence="2">Uncharacterized protein</fullName>
    </submittedName>
</protein>
<accession>A0A5N7BS47</accession>
<dbReference type="Proteomes" id="UP000326877">
    <property type="component" value="Unassembled WGS sequence"/>
</dbReference>